<dbReference type="SUPFAM" id="SSF51197">
    <property type="entry name" value="Clavaminate synthase-like"/>
    <property type="match status" value="1"/>
</dbReference>
<dbReference type="GO" id="GO:0051213">
    <property type="term" value="F:dioxygenase activity"/>
    <property type="evidence" value="ECO:0007669"/>
    <property type="project" value="UniProtKB-KW"/>
</dbReference>
<evidence type="ECO:0000313" key="6">
    <source>
        <dbReference type="Proteomes" id="UP000029577"/>
    </source>
</evidence>
<evidence type="ECO:0000256" key="2">
    <source>
        <dbReference type="ARBA" id="ARBA00022964"/>
    </source>
</evidence>
<organism evidence="5 6">
    <name type="scientific">Tatumella morbirosei</name>
    <dbReference type="NCBI Taxonomy" id="642227"/>
    <lineage>
        <taxon>Bacteria</taxon>
        <taxon>Pseudomonadati</taxon>
        <taxon>Pseudomonadota</taxon>
        <taxon>Gammaproteobacteria</taxon>
        <taxon>Enterobacterales</taxon>
        <taxon>Erwiniaceae</taxon>
        <taxon>Tatumella</taxon>
    </lineage>
</organism>
<evidence type="ECO:0000313" key="5">
    <source>
        <dbReference type="EMBL" id="KGD74848.1"/>
    </source>
</evidence>
<keyword evidence="2" id="KW-0223">Dioxygenase</keyword>
<dbReference type="GO" id="GO:0016020">
    <property type="term" value="C:membrane"/>
    <property type="evidence" value="ECO:0007669"/>
    <property type="project" value="TreeGrafter"/>
</dbReference>
<dbReference type="OrthoDB" id="21665at2"/>
<dbReference type="InterPro" id="IPR051821">
    <property type="entry name" value="Asp/Asn_beta-hydroxylase"/>
</dbReference>
<dbReference type="Pfam" id="PF05118">
    <property type="entry name" value="Asp_Arg_Hydrox"/>
    <property type="match status" value="1"/>
</dbReference>
<dbReference type="InterPro" id="IPR007803">
    <property type="entry name" value="Asp/Arg/Pro-Hydrxlase"/>
</dbReference>
<accession>A0A095UK72</accession>
<keyword evidence="6" id="KW-1185">Reference proteome</keyword>
<sequence>MQQTARAPFLRRLLMKTGKKFLRWNNDFQTRHSLIATTPKIDNSAFDWVPLLENNWQEIRAELDDLLKNPEKIPSFHQISPDQKRISKGDNWKTFGFYVYGNRVDENCAICPKTAELIGAIPHMRTAMFSILQPHYHIVPHKGPTRAVVRAHLGLIVPKEKEKLWIRVDDQKLHWEEGKVVLFDDSYEHEVRNDTDELRAVLFLDIDRPMDKTGTLVNNLLFSLIKASPYIKQPLKNIAKWNQNNH</sequence>
<gene>
    <name evidence="5" type="ORF">HA49_05990</name>
</gene>
<keyword evidence="3" id="KW-0560">Oxidoreductase</keyword>
<dbReference type="EMBL" id="JPKR02000004">
    <property type="protein sequence ID" value="KGD74848.1"/>
    <property type="molecule type" value="Genomic_DNA"/>
</dbReference>
<dbReference type="PANTHER" id="PTHR46332">
    <property type="entry name" value="ASPARTATE BETA-HYDROXYLASE DOMAIN-CONTAINING PROTEIN 2"/>
    <property type="match status" value="1"/>
</dbReference>
<comment type="caution">
    <text evidence="5">The sequence shown here is derived from an EMBL/GenBank/DDBJ whole genome shotgun (WGS) entry which is preliminary data.</text>
</comment>
<dbReference type="eggNOG" id="COG3555">
    <property type="taxonomic scope" value="Bacteria"/>
</dbReference>
<proteinExistence type="inferred from homology"/>
<name>A0A095UK72_9GAMM</name>
<feature type="domain" description="Aspartyl/asparaginy/proline hydroxylase" evidence="4">
    <location>
        <begin position="53"/>
        <end position="209"/>
    </location>
</feature>
<dbReference type="PANTHER" id="PTHR46332:SF5">
    <property type="entry name" value="ASPARTATE BETA-HYDROXYLASE DOMAIN CONTAINING 2"/>
    <property type="match status" value="1"/>
</dbReference>
<comment type="similarity">
    <text evidence="1">Belongs to the aspartyl/asparaginyl beta-hydroxylase family.</text>
</comment>
<evidence type="ECO:0000256" key="1">
    <source>
        <dbReference type="ARBA" id="ARBA00007730"/>
    </source>
</evidence>
<reference evidence="5" key="1">
    <citation type="submission" date="2014-12" db="EMBL/GenBank/DDBJ databases">
        <title>The draft genome of the Tatumella morbirosei type strain, LMG23360T isolated from pineapple rot.</title>
        <authorList>
            <person name="Smits T.H."/>
            <person name="Palmer M."/>
            <person name="Venter S.N."/>
            <person name="Duffy B."/>
            <person name="Steenkamp E.T."/>
            <person name="Chan W.Y."/>
            <person name="Coutinho T.A."/>
            <person name="Coetzee M.P."/>
            <person name="De Maayer P."/>
        </authorList>
    </citation>
    <scope>NUCLEOTIDE SEQUENCE [LARGE SCALE GENOMIC DNA]</scope>
    <source>
        <strain evidence="5">LMG 23360</strain>
    </source>
</reference>
<evidence type="ECO:0000259" key="4">
    <source>
        <dbReference type="Pfam" id="PF05118"/>
    </source>
</evidence>
<dbReference type="STRING" id="642227.HA49_05990"/>
<evidence type="ECO:0000256" key="3">
    <source>
        <dbReference type="ARBA" id="ARBA00023002"/>
    </source>
</evidence>
<dbReference type="RefSeq" id="WP_038017843.1">
    <property type="nucleotide sequence ID" value="NZ_JPKR02000004.1"/>
</dbReference>
<dbReference type="Gene3D" id="2.60.120.330">
    <property type="entry name" value="B-lactam Antibiotic, Isopenicillin N Synthase, Chain"/>
    <property type="match status" value="1"/>
</dbReference>
<dbReference type="AlphaFoldDB" id="A0A095UK72"/>
<dbReference type="InterPro" id="IPR027443">
    <property type="entry name" value="IPNS-like_sf"/>
</dbReference>
<protein>
    <submittedName>
        <fullName evidence="5">Aspartyl beta-hydroxylase</fullName>
    </submittedName>
</protein>
<dbReference type="Proteomes" id="UP000029577">
    <property type="component" value="Unassembled WGS sequence"/>
</dbReference>